<reference evidence="1 2" key="1">
    <citation type="journal article" date="2017" name="Gigascience">
        <title>Genome sequence of the small brown planthopper, Laodelphax striatellus.</title>
        <authorList>
            <person name="Zhu J."/>
            <person name="Jiang F."/>
            <person name="Wang X."/>
            <person name="Yang P."/>
            <person name="Bao Y."/>
            <person name="Zhao W."/>
            <person name="Wang W."/>
            <person name="Lu H."/>
            <person name="Wang Q."/>
            <person name="Cui N."/>
            <person name="Li J."/>
            <person name="Chen X."/>
            <person name="Luo L."/>
            <person name="Yu J."/>
            <person name="Kang L."/>
            <person name="Cui F."/>
        </authorList>
    </citation>
    <scope>NUCLEOTIDE SEQUENCE [LARGE SCALE GENOMIC DNA]</scope>
    <source>
        <strain evidence="1">Lst14</strain>
    </source>
</reference>
<evidence type="ECO:0000313" key="2">
    <source>
        <dbReference type="Proteomes" id="UP000291343"/>
    </source>
</evidence>
<evidence type="ECO:0000313" key="1">
    <source>
        <dbReference type="EMBL" id="RZF46359.1"/>
    </source>
</evidence>
<keyword evidence="2" id="KW-1185">Reference proteome</keyword>
<name>A0A482XLW5_LAOST</name>
<protein>
    <submittedName>
        <fullName evidence="1">Uncharacterized protein</fullName>
    </submittedName>
</protein>
<proteinExistence type="predicted"/>
<comment type="caution">
    <text evidence="1">The sequence shown here is derived from an EMBL/GenBank/DDBJ whole genome shotgun (WGS) entry which is preliminary data.</text>
</comment>
<dbReference type="InParanoid" id="A0A482XLW5"/>
<accession>A0A482XLW5</accession>
<dbReference type="Proteomes" id="UP000291343">
    <property type="component" value="Unassembled WGS sequence"/>
</dbReference>
<organism evidence="1 2">
    <name type="scientific">Laodelphax striatellus</name>
    <name type="common">Small brown planthopper</name>
    <name type="synonym">Delphax striatella</name>
    <dbReference type="NCBI Taxonomy" id="195883"/>
    <lineage>
        <taxon>Eukaryota</taxon>
        <taxon>Metazoa</taxon>
        <taxon>Ecdysozoa</taxon>
        <taxon>Arthropoda</taxon>
        <taxon>Hexapoda</taxon>
        <taxon>Insecta</taxon>
        <taxon>Pterygota</taxon>
        <taxon>Neoptera</taxon>
        <taxon>Paraneoptera</taxon>
        <taxon>Hemiptera</taxon>
        <taxon>Auchenorrhyncha</taxon>
        <taxon>Fulgoroidea</taxon>
        <taxon>Delphacidae</taxon>
        <taxon>Criomorphinae</taxon>
        <taxon>Laodelphax</taxon>
    </lineage>
</organism>
<dbReference type="OrthoDB" id="10359267at2759"/>
<gene>
    <name evidence="1" type="ORF">LSTR_LSTR011143</name>
</gene>
<dbReference type="EMBL" id="QKKF02006335">
    <property type="protein sequence ID" value="RZF46359.1"/>
    <property type="molecule type" value="Genomic_DNA"/>
</dbReference>
<dbReference type="AlphaFoldDB" id="A0A482XLW5"/>
<sequence>MAASSVDPGHKVVEQLRSLSEIPKLALFLLDAKDEDVYNYLFSEEAHRIQLLQILFSQIDDKMEPLLNSSSKKETEILDTLQNMCVSYGFSNRENSTSFIIGKMSLEKQCQIWKRIIEGVKSIMDYDNVVNDLETDIMKVDMFFRNPFLSDFLSFMPKVTNQKQPPNYYESETLDCEIQNAKLKLENYKAMEMPSPEREKTPLQSNTPPILSEEQLLHSIQKWEIGFKNHLEENLSATSPDKTVEISSQRNNEKISQSIKTLRSYCCTIEKNLENRNLLTVLADRVKDHKKSEDEKS</sequence>